<gene>
    <name evidence="1" type="ORF">A5821_001697</name>
</gene>
<dbReference type="AlphaFoldDB" id="A0AAQ3W8F4"/>
<proteinExistence type="predicted"/>
<protein>
    <submittedName>
        <fullName evidence="1">Uncharacterized protein</fullName>
    </submittedName>
</protein>
<reference evidence="1 2" key="2">
    <citation type="submission" date="2024-03" db="EMBL/GenBank/DDBJ databases">
        <title>The Genome Sequence of Enterococcus sp. DIV0205d.</title>
        <authorList>
            <consortium name="The Broad Institute Genomics Platform"/>
            <consortium name="The Broad Institute Microbial Omics Core"/>
            <consortium name="The Broad Institute Genomic Center for Infectious Diseases"/>
            <person name="Earl A."/>
            <person name="Manson A."/>
            <person name="Gilmore M."/>
            <person name="Schwartman J."/>
            <person name="Shea T."/>
            <person name="Abouelleil A."/>
            <person name="Cao P."/>
            <person name="Chapman S."/>
            <person name="Cusick C."/>
            <person name="Young S."/>
            <person name="Neafsey D."/>
            <person name="Nusbaum C."/>
            <person name="Birren B."/>
        </authorList>
    </citation>
    <scope>NUCLEOTIDE SEQUENCE [LARGE SCALE GENOMIC DNA]</scope>
    <source>
        <strain evidence="1 2">7F3_DIV0205</strain>
    </source>
</reference>
<evidence type="ECO:0000313" key="2">
    <source>
        <dbReference type="Proteomes" id="UP000194948"/>
    </source>
</evidence>
<accession>A0AAQ3W8F4</accession>
<dbReference type="RefSeq" id="WP_283936098.1">
    <property type="nucleotide sequence ID" value="NZ_CP147244.1"/>
</dbReference>
<keyword evidence="2" id="KW-1185">Reference proteome</keyword>
<name>A0AAQ3W8F4_9ENTE</name>
<organism evidence="1 2">
    <name type="scientific">Candidatus Enterococcus palustris</name>
    <dbReference type="NCBI Taxonomy" id="1834189"/>
    <lineage>
        <taxon>Bacteria</taxon>
        <taxon>Bacillati</taxon>
        <taxon>Bacillota</taxon>
        <taxon>Bacilli</taxon>
        <taxon>Lactobacillales</taxon>
        <taxon>Enterococcaceae</taxon>
        <taxon>Enterococcus</taxon>
    </lineage>
</organism>
<evidence type="ECO:0000313" key="1">
    <source>
        <dbReference type="EMBL" id="WYK00599.1"/>
    </source>
</evidence>
<reference evidence="2" key="1">
    <citation type="submission" date="2017-05" db="EMBL/GenBank/DDBJ databases">
        <title>The Genome Sequence of EEnterococcus faecalis 9F2_4866.</title>
        <authorList>
            <consortium name="The Broad Institute Genomics Platform"/>
            <consortium name="The Broad Institute Genomic Center for Infectious Diseases"/>
            <person name="Earl A."/>
            <person name="Manson A."/>
            <person name="Schwartman J."/>
            <person name="Gilmore M."/>
            <person name="Abouelleil A."/>
            <person name="Cao P."/>
            <person name="Chapman S."/>
            <person name="Cusick C."/>
            <person name="Shea T."/>
            <person name="Young S."/>
            <person name="Neafsey D."/>
            <person name="Nusbaum C."/>
            <person name="Birren B."/>
        </authorList>
    </citation>
    <scope>NUCLEOTIDE SEQUENCE [LARGE SCALE GENOMIC DNA]</scope>
    <source>
        <strain evidence="2">7F3_DIV0205</strain>
    </source>
</reference>
<dbReference type="EMBL" id="CP147244">
    <property type="protein sequence ID" value="WYK00599.1"/>
    <property type="molecule type" value="Genomic_DNA"/>
</dbReference>
<dbReference type="Proteomes" id="UP000194948">
    <property type="component" value="Chromosome"/>
</dbReference>
<sequence length="43" mass="4307">MQKPEILSCNLGVCTINPGLATIGFANTPAMIAICGGLATLMG</sequence>